<dbReference type="Gene3D" id="1.10.1740.10">
    <property type="match status" value="1"/>
</dbReference>
<dbReference type="InterPro" id="IPR039425">
    <property type="entry name" value="RNA_pol_sigma-70-like"/>
</dbReference>
<gene>
    <name evidence="7" type="ORF">AKJ08_2174</name>
</gene>
<dbReference type="GO" id="GO:0006352">
    <property type="term" value="P:DNA-templated transcription initiation"/>
    <property type="evidence" value="ECO:0007669"/>
    <property type="project" value="InterPro"/>
</dbReference>
<dbReference type="GO" id="GO:0016987">
    <property type="term" value="F:sigma factor activity"/>
    <property type="evidence" value="ECO:0007669"/>
    <property type="project" value="UniProtKB-KW"/>
</dbReference>
<evidence type="ECO:0000256" key="4">
    <source>
        <dbReference type="ARBA" id="ARBA00023163"/>
    </source>
</evidence>
<dbReference type="InterPro" id="IPR013249">
    <property type="entry name" value="RNA_pol_sigma70_r4_t2"/>
</dbReference>
<dbReference type="SUPFAM" id="SSF88946">
    <property type="entry name" value="Sigma2 domain of RNA polymerase sigma factors"/>
    <property type="match status" value="1"/>
</dbReference>
<dbReference type="Pfam" id="PF04542">
    <property type="entry name" value="Sigma70_r2"/>
    <property type="match status" value="1"/>
</dbReference>
<dbReference type="EMBL" id="CP012332">
    <property type="protein sequence ID" value="AKU91787.1"/>
    <property type="molecule type" value="Genomic_DNA"/>
</dbReference>
<proteinExistence type="inferred from homology"/>
<dbReference type="SUPFAM" id="SSF88659">
    <property type="entry name" value="Sigma3 and sigma4 domains of RNA polymerase sigma factors"/>
    <property type="match status" value="1"/>
</dbReference>
<name>A0A0K1PE66_9BACT</name>
<evidence type="ECO:0000259" key="5">
    <source>
        <dbReference type="Pfam" id="PF04542"/>
    </source>
</evidence>
<dbReference type="AlphaFoldDB" id="A0A0K1PE66"/>
<keyword evidence="2" id="KW-0805">Transcription regulation</keyword>
<dbReference type="GO" id="GO:0003677">
    <property type="term" value="F:DNA binding"/>
    <property type="evidence" value="ECO:0007669"/>
    <property type="project" value="InterPro"/>
</dbReference>
<dbReference type="InterPro" id="IPR007627">
    <property type="entry name" value="RNA_pol_sigma70_r2"/>
</dbReference>
<evidence type="ECO:0000256" key="2">
    <source>
        <dbReference type="ARBA" id="ARBA00023015"/>
    </source>
</evidence>
<reference evidence="7 8" key="1">
    <citation type="submission" date="2015-08" db="EMBL/GenBank/DDBJ databases">
        <authorList>
            <person name="Babu N.S."/>
            <person name="Beckwith C.J."/>
            <person name="Beseler K.G."/>
            <person name="Brison A."/>
            <person name="Carone J.V."/>
            <person name="Caskin T.P."/>
            <person name="Diamond M."/>
            <person name="Durham M.E."/>
            <person name="Foxe J.M."/>
            <person name="Go M."/>
            <person name="Henderson B.A."/>
            <person name="Jones I.B."/>
            <person name="McGettigan J.A."/>
            <person name="Micheletti S.J."/>
            <person name="Nasrallah M.E."/>
            <person name="Ortiz D."/>
            <person name="Piller C.R."/>
            <person name="Privatt S.R."/>
            <person name="Schneider S.L."/>
            <person name="Sharp S."/>
            <person name="Smith T.C."/>
            <person name="Stanton J.D."/>
            <person name="Ullery H.E."/>
            <person name="Wilson R.J."/>
            <person name="Serrano M.G."/>
            <person name="Buck G."/>
            <person name="Lee V."/>
            <person name="Wang Y."/>
            <person name="Carvalho R."/>
            <person name="Voegtly L."/>
            <person name="Shi R."/>
            <person name="Duckworth R."/>
            <person name="Johnson A."/>
            <person name="Loviza R."/>
            <person name="Walstead R."/>
            <person name="Shah Z."/>
            <person name="Kiflezghi M."/>
            <person name="Wade K."/>
            <person name="Ball S.L."/>
            <person name="Bradley K.W."/>
            <person name="Asai D.J."/>
            <person name="Bowman C.A."/>
            <person name="Russell D.A."/>
            <person name="Pope W.H."/>
            <person name="Jacobs-Sera D."/>
            <person name="Hendrix R.W."/>
            <person name="Hatfull G.F."/>
        </authorList>
    </citation>
    <scope>NUCLEOTIDE SEQUENCE [LARGE SCALE GENOMIC DNA]</scope>
    <source>
        <strain evidence="7 8">DSM 27710</strain>
    </source>
</reference>
<dbReference type="CDD" id="cd06171">
    <property type="entry name" value="Sigma70_r4"/>
    <property type="match status" value="1"/>
</dbReference>
<evidence type="ECO:0000313" key="7">
    <source>
        <dbReference type="EMBL" id="AKU91787.1"/>
    </source>
</evidence>
<dbReference type="InterPro" id="IPR013324">
    <property type="entry name" value="RNA_pol_sigma_r3/r4-like"/>
</dbReference>
<dbReference type="InterPro" id="IPR013325">
    <property type="entry name" value="RNA_pol_sigma_r2"/>
</dbReference>
<accession>A0A0K1PE66</accession>
<dbReference type="PANTHER" id="PTHR43133:SF25">
    <property type="entry name" value="RNA POLYMERASE SIGMA FACTOR RFAY-RELATED"/>
    <property type="match status" value="1"/>
</dbReference>
<protein>
    <submittedName>
        <fullName evidence="7">RNA polymerase sigma-54 factor RpoN</fullName>
    </submittedName>
</protein>
<evidence type="ECO:0000259" key="6">
    <source>
        <dbReference type="Pfam" id="PF08281"/>
    </source>
</evidence>
<dbReference type="Pfam" id="PF08281">
    <property type="entry name" value="Sigma70_r4_2"/>
    <property type="match status" value="1"/>
</dbReference>
<feature type="domain" description="RNA polymerase sigma-70 region 2" evidence="5">
    <location>
        <begin position="9"/>
        <end position="75"/>
    </location>
</feature>
<keyword evidence="4" id="KW-0804">Transcription</keyword>
<dbReference type="PANTHER" id="PTHR43133">
    <property type="entry name" value="RNA POLYMERASE ECF-TYPE SIGMA FACTO"/>
    <property type="match status" value="1"/>
</dbReference>
<dbReference type="STRING" id="1391653.AKJ08_2174"/>
<evidence type="ECO:0000256" key="3">
    <source>
        <dbReference type="ARBA" id="ARBA00023082"/>
    </source>
</evidence>
<dbReference type="InterPro" id="IPR036388">
    <property type="entry name" value="WH-like_DNA-bd_sf"/>
</dbReference>
<keyword evidence="8" id="KW-1185">Reference proteome</keyword>
<dbReference type="Gene3D" id="1.10.10.10">
    <property type="entry name" value="Winged helix-like DNA-binding domain superfamily/Winged helix DNA-binding domain"/>
    <property type="match status" value="1"/>
</dbReference>
<sequence length="173" mass="19715">MKPSDFARLIEPHLPVLHRLARRLCRTRSDAEDLAQEALIRAFERRGSLREPERIRGWILATVRNLHLNRVRDARPHLLVLSDTRGTDEEPRGDLERELQDGALSDELLLALRQLPEEQATVLWLRSVEDLSYEEIAEAMETPVGTVRSRLSRARVAMIEALETKAVAAGGER</sequence>
<evidence type="ECO:0000256" key="1">
    <source>
        <dbReference type="ARBA" id="ARBA00010641"/>
    </source>
</evidence>
<dbReference type="KEGG" id="vin:AKJ08_2174"/>
<dbReference type="Proteomes" id="UP000055590">
    <property type="component" value="Chromosome"/>
</dbReference>
<organism evidence="7 8">
    <name type="scientific">Vulgatibacter incomptus</name>
    <dbReference type="NCBI Taxonomy" id="1391653"/>
    <lineage>
        <taxon>Bacteria</taxon>
        <taxon>Pseudomonadati</taxon>
        <taxon>Myxococcota</taxon>
        <taxon>Myxococcia</taxon>
        <taxon>Myxococcales</taxon>
        <taxon>Cystobacterineae</taxon>
        <taxon>Vulgatibacteraceae</taxon>
        <taxon>Vulgatibacter</taxon>
    </lineage>
</organism>
<dbReference type="NCBIfam" id="TIGR02937">
    <property type="entry name" value="sigma70-ECF"/>
    <property type="match status" value="1"/>
</dbReference>
<dbReference type="InterPro" id="IPR014284">
    <property type="entry name" value="RNA_pol_sigma-70_dom"/>
</dbReference>
<keyword evidence="3" id="KW-0731">Sigma factor</keyword>
<feature type="domain" description="RNA polymerase sigma factor 70 region 4 type 2" evidence="6">
    <location>
        <begin position="106"/>
        <end position="158"/>
    </location>
</feature>
<dbReference type="OrthoDB" id="9803470at2"/>
<dbReference type="RefSeq" id="WP_050727526.1">
    <property type="nucleotide sequence ID" value="NZ_CP012332.1"/>
</dbReference>
<evidence type="ECO:0000313" key="8">
    <source>
        <dbReference type="Proteomes" id="UP000055590"/>
    </source>
</evidence>
<comment type="similarity">
    <text evidence="1">Belongs to the sigma-70 factor family. ECF subfamily.</text>
</comment>